<accession>A0A0M3I862</accession>
<dbReference type="AlphaFoldDB" id="A0A0M3I862"/>
<dbReference type="WBParaSite" id="ALUE_0001348901-mRNA-1">
    <property type="protein sequence ID" value="ALUE_0001348901-mRNA-1"/>
    <property type="gene ID" value="ALUE_0001348901"/>
</dbReference>
<sequence length="53" mass="5977">MKEEMNQAITSHTVQIEERRKVITSRTVQAVCSMNCCDCFLSKSVVVKSKVIS</sequence>
<evidence type="ECO:0000313" key="1">
    <source>
        <dbReference type="Proteomes" id="UP000036681"/>
    </source>
</evidence>
<keyword evidence="1" id="KW-1185">Reference proteome</keyword>
<proteinExistence type="predicted"/>
<reference evidence="2" key="1">
    <citation type="submission" date="2017-02" db="UniProtKB">
        <authorList>
            <consortium name="WormBaseParasite"/>
        </authorList>
    </citation>
    <scope>IDENTIFICATION</scope>
</reference>
<organism evidence="1 2">
    <name type="scientific">Ascaris lumbricoides</name>
    <name type="common">Giant roundworm</name>
    <dbReference type="NCBI Taxonomy" id="6252"/>
    <lineage>
        <taxon>Eukaryota</taxon>
        <taxon>Metazoa</taxon>
        <taxon>Ecdysozoa</taxon>
        <taxon>Nematoda</taxon>
        <taxon>Chromadorea</taxon>
        <taxon>Rhabditida</taxon>
        <taxon>Spirurina</taxon>
        <taxon>Ascaridomorpha</taxon>
        <taxon>Ascaridoidea</taxon>
        <taxon>Ascarididae</taxon>
        <taxon>Ascaris</taxon>
    </lineage>
</organism>
<dbReference type="Proteomes" id="UP000036681">
    <property type="component" value="Unplaced"/>
</dbReference>
<protein>
    <submittedName>
        <fullName evidence="2">Uncharacterized protein</fullName>
    </submittedName>
</protein>
<evidence type="ECO:0000313" key="2">
    <source>
        <dbReference type="WBParaSite" id="ALUE_0001348901-mRNA-1"/>
    </source>
</evidence>
<name>A0A0M3I862_ASCLU</name>